<evidence type="ECO:0000313" key="1">
    <source>
        <dbReference type="EMBL" id="KPM11044.1"/>
    </source>
</evidence>
<protein>
    <submittedName>
        <fullName evidence="1">Uncharacterized protein</fullName>
    </submittedName>
</protein>
<sequence>MKYNCASYAFLSENFRKAFRKVIVCNRQLKRSGGGDLVGGGNGVDRTELTIGMCQNQNAKAILYNNNNNNNNTDKNDV</sequence>
<dbReference type="VEuPathDB" id="VectorBase:SSCA009579"/>
<name>A0A132AJ78_SARSC</name>
<reference evidence="1 2" key="1">
    <citation type="journal article" date="2015" name="Parasit. Vectors">
        <title>Draft genome of the scabies mite.</title>
        <authorList>
            <person name="Rider S.D.Jr."/>
            <person name="Morgan M.S."/>
            <person name="Arlian L.G."/>
        </authorList>
    </citation>
    <scope>NUCLEOTIDE SEQUENCE [LARGE SCALE GENOMIC DNA]</scope>
    <source>
        <strain evidence="1">Arlian Lab</strain>
    </source>
</reference>
<dbReference type="AlphaFoldDB" id="A0A132AJ78"/>
<dbReference type="Proteomes" id="UP000616769">
    <property type="component" value="Unassembled WGS sequence"/>
</dbReference>
<evidence type="ECO:0000313" key="2">
    <source>
        <dbReference type="Proteomes" id="UP000616769"/>
    </source>
</evidence>
<dbReference type="EMBL" id="JXLN01016321">
    <property type="protein sequence ID" value="KPM11044.1"/>
    <property type="molecule type" value="Genomic_DNA"/>
</dbReference>
<organism evidence="1 2">
    <name type="scientific">Sarcoptes scabiei</name>
    <name type="common">Itch mite</name>
    <name type="synonym">Acarus scabiei</name>
    <dbReference type="NCBI Taxonomy" id="52283"/>
    <lineage>
        <taxon>Eukaryota</taxon>
        <taxon>Metazoa</taxon>
        <taxon>Ecdysozoa</taxon>
        <taxon>Arthropoda</taxon>
        <taxon>Chelicerata</taxon>
        <taxon>Arachnida</taxon>
        <taxon>Acari</taxon>
        <taxon>Acariformes</taxon>
        <taxon>Sarcoptiformes</taxon>
        <taxon>Astigmata</taxon>
        <taxon>Psoroptidia</taxon>
        <taxon>Sarcoptoidea</taxon>
        <taxon>Sarcoptidae</taxon>
        <taxon>Sarcoptinae</taxon>
        <taxon>Sarcoptes</taxon>
    </lineage>
</organism>
<proteinExistence type="predicted"/>
<accession>A0A132AJ78</accession>
<comment type="caution">
    <text evidence="1">The sequence shown here is derived from an EMBL/GenBank/DDBJ whole genome shotgun (WGS) entry which is preliminary data.</text>
</comment>
<gene>
    <name evidence="1" type="ORF">QR98_0096100</name>
</gene>